<evidence type="ECO:0000313" key="1">
    <source>
        <dbReference type="EMBL" id="CAG8688629.1"/>
    </source>
</evidence>
<feature type="non-terminal residue" evidence="1">
    <location>
        <position position="1"/>
    </location>
</feature>
<comment type="caution">
    <text evidence="1">The sequence shown here is derived from an EMBL/GenBank/DDBJ whole genome shotgun (WGS) entry which is preliminary data.</text>
</comment>
<proteinExistence type="predicted"/>
<sequence length="173" mass="19220">NYDIELDDDMSLPGNIGNSEPSPDHISSVPSPDNQIGCYVSSPESFVSLLESSVFLPNNYTGLPVALYDNNGSYTMILPNNYAITYFDDFVRVSIPRIDRFSIDCFTLPCKILEKIGEDQYRLGCKFGIINASYFSGEFELLGTTTYPELDKILSNLISVREAARLQSVGMIS</sequence>
<reference evidence="1" key="1">
    <citation type="submission" date="2021-06" db="EMBL/GenBank/DDBJ databases">
        <authorList>
            <person name="Kallberg Y."/>
            <person name="Tangrot J."/>
            <person name="Rosling A."/>
        </authorList>
    </citation>
    <scope>NUCLEOTIDE SEQUENCE</scope>
    <source>
        <strain evidence="1">28 12/20/2015</strain>
    </source>
</reference>
<evidence type="ECO:0000313" key="2">
    <source>
        <dbReference type="Proteomes" id="UP000789366"/>
    </source>
</evidence>
<feature type="non-terminal residue" evidence="1">
    <location>
        <position position="173"/>
    </location>
</feature>
<dbReference type="EMBL" id="CAJVPW010020309">
    <property type="protein sequence ID" value="CAG8688629.1"/>
    <property type="molecule type" value="Genomic_DNA"/>
</dbReference>
<organism evidence="1 2">
    <name type="scientific">Cetraspora pellucida</name>
    <dbReference type="NCBI Taxonomy" id="1433469"/>
    <lineage>
        <taxon>Eukaryota</taxon>
        <taxon>Fungi</taxon>
        <taxon>Fungi incertae sedis</taxon>
        <taxon>Mucoromycota</taxon>
        <taxon>Glomeromycotina</taxon>
        <taxon>Glomeromycetes</taxon>
        <taxon>Diversisporales</taxon>
        <taxon>Gigasporaceae</taxon>
        <taxon>Cetraspora</taxon>
    </lineage>
</organism>
<keyword evidence="2" id="KW-1185">Reference proteome</keyword>
<accession>A0ACA9P5C9</accession>
<name>A0ACA9P5C9_9GLOM</name>
<gene>
    <name evidence="1" type="ORF">SPELUC_LOCUS10628</name>
</gene>
<dbReference type="Proteomes" id="UP000789366">
    <property type="component" value="Unassembled WGS sequence"/>
</dbReference>
<protein>
    <submittedName>
        <fullName evidence="1">5999_t:CDS:1</fullName>
    </submittedName>
</protein>